<dbReference type="PANTHER" id="PTHR46273">
    <property type="entry name" value="MYOSUPPRESSIN RECEPTOR 1, ISOFORM B-RELATED"/>
    <property type="match status" value="1"/>
</dbReference>
<dbReference type="GO" id="GO:0005886">
    <property type="term" value="C:plasma membrane"/>
    <property type="evidence" value="ECO:0007669"/>
    <property type="project" value="TreeGrafter"/>
</dbReference>
<feature type="compositionally biased region" description="Polar residues" evidence="5">
    <location>
        <begin position="534"/>
        <end position="546"/>
    </location>
</feature>
<evidence type="ECO:0000259" key="7">
    <source>
        <dbReference type="PROSITE" id="PS50262"/>
    </source>
</evidence>
<feature type="transmembrane region" description="Helical" evidence="6">
    <location>
        <begin position="417"/>
        <end position="441"/>
    </location>
</feature>
<dbReference type="PROSITE" id="PS50262">
    <property type="entry name" value="G_PROTEIN_RECEP_F1_2"/>
    <property type="match status" value="1"/>
</dbReference>
<keyword evidence="2 6" id="KW-0812">Transmembrane</keyword>
<dbReference type="InterPro" id="IPR053219">
    <property type="entry name" value="GPCR_Dmsr-1"/>
</dbReference>
<dbReference type="InterPro" id="IPR017452">
    <property type="entry name" value="GPCR_Rhodpsn_7TM"/>
</dbReference>
<feature type="domain" description="G-protein coupled receptors family 1 profile" evidence="7">
    <location>
        <begin position="167"/>
        <end position="472"/>
    </location>
</feature>
<feature type="transmembrane region" description="Helical" evidence="6">
    <location>
        <begin position="226"/>
        <end position="257"/>
    </location>
</feature>
<feature type="transmembrane region" description="Helical" evidence="6">
    <location>
        <begin position="155"/>
        <end position="175"/>
    </location>
</feature>
<dbReference type="Gene3D" id="1.20.1070.10">
    <property type="entry name" value="Rhodopsin 7-helix transmembrane proteins"/>
    <property type="match status" value="1"/>
</dbReference>
<keyword evidence="8" id="KW-1185">Reference proteome</keyword>
<comment type="subcellular location">
    <subcellularLocation>
        <location evidence="1">Membrane</location>
    </subcellularLocation>
</comment>
<evidence type="ECO:0000256" key="4">
    <source>
        <dbReference type="ARBA" id="ARBA00023136"/>
    </source>
</evidence>
<sequence>MAAVSNRAHPPSPPSEAIPRDTTHGFVFGRRRRTNCEARVDALRAWQHLPSSAPLQGEGSIPHVCSRPPIIFSSRAFCANRRRSRPSTALPTAAAVREKDVTGWRSASARRVSTHEDTMNLGESCQTVFFTLPNESVIYDVLQAFHSMYRPVHTYLSIVICIVGSICNVCNIVILTRKPMRTPVNMILTAMACCDMVVLFSNLIFTTHWNFVAFVHCYPQHWSYGWALFLIAHAHLSLVGHSSSVWLSVMLALIRYLTLRSRGTGGSGSGHVGLSHSYVAIATVIVLVSTMNAPNFLTYKINEMPLGLACSIANVNETDPYSPAYIPGVSDIALKAHCLVFRMAFWMSGTVFKVVPCLLLTVLVGLLVRILAEVKRNRERLMKPSLTTSRNGANFPSRGSQRNLRTTESTDRTTRMLLAIVCVFLVTELPQGIMAVLSGLFSEDFRTQIYNHVGDILDLLSLINACTTFVIYCTMSAQFRQEFRRVFLPRTIADRFPRVDRRGSEPLTKMSFLRPPADANFNNSEHSSVTLTVVGSTNSVRKSTAPSRDRSPGGWSQTFRTSQDHDETPTETTELLAVSSGTNGLHHYPPPSPSYSDTVARTFTVESKHRYLSPQVEARYHRV</sequence>
<dbReference type="AlphaFoldDB" id="A0A914VD98"/>
<feature type="region of interest" description="Disordered" evidence="5">
    <location>
        <begin position="534"/>
        <end position="570"/>
    </location>
</feature>
<dbReference type="Proteomes" id="UP000887566">
    <property type="component" value="Unplaced"/>
</dbReference>
<dbReference type="PRINTS" id="PR00237">
    <property type="entry name" value="GPCRRHODOPSN"/>
</dbReference>
<name>A0A914VD98_9BILA</name>
<keyword evidence="4 6" id="KW-0472">Membrane</keyword>
<dbReference type="PANTHER" id="PTHR46273:SF14">
    <property type="entry name" value="G-PROTEIN COUPLED RECEPTOR DMSR-1"/>
    <property type="match status" value="1"/>
</dbReference>
<organism evidence="8 9">
    <name type="scientific">Plectus sambesii</name>
    <dbReference type="NCBI Taxonomy" id="2011161"/>
    <lineage>
        <taxon>Eukaryota</taxon>
        <taxon>Metazoa</taxon>
        <taxon>Ecdysozoa</taxon>
        <taxon>Nematoda</taxon>
        <taxon>Chromadorea</taxon>
        <taxon>Plectida</taxon>
        <taxon>Plectina</taxon>
        <taxon>Plectoidea</taxon>
        <taxon>Plectidae</taxon>
        <taxon>Plectus</taxon>
    </lineage>
</organism>
<dbReference type="GO" id="GO:0008528">
    <property type="term" value="F:G protein-coupled peptide receptor activity"/>
    <property type="evidence" value="ECO:0007669"/>
    <property type="project" value="InterPro"/>
</dbReference>
<dbReference type="SUPFAM" id="SSF81321">
    <property type="entry name" value="Family A G protein-coupled receptor-like"/>
    <property type="match status" value="1"/>
</dbReference>
<dbReference type="InterPro" id="IPR019427">
    <property type="entry name" value="7TM_GPCR_serpentine_rcpt_Srw"/>
</dbReference>
<dbReference type="InterPro" id="IPR000276">
    <property type="entry name" value="GPCR_Rhodpsn"/>
</dbReference>
<feature type="region of interest" description="Disordered" evidence="5">
    <location>
        <begin position="1"/>
        <end position="30"/>
    </location>
</feature>
<dbReference type="WBParaSite" id="PSAMB.scaffold1851size27257.g15233.t1">
    <property type="protein sequence ID" value="PSAMB.scaffold1851size27257.g15233.t1"/>
    <property type="gene ID" value="PSAMB.scaffold1851size27257.g15233"/>
</dbReference>
<feature type="transmembrane region" description="Helical" evidence="6">
    <location>
        <begin position="351"/>
        <end position="372"/>
    </location>
</feature>
<accession>A0A914VD98</accession>
<feature type="transmembrane region" description="Helical" evidence="6">
    <location>
        <begin position="187"/>
        <end position="206"/>
    </location>
</feature>
<keyword evidence="3 6" id="KW-1133">Transmembrane helix</keyword>
<dbReference type="SMART" id="SM01381">
    <property type="entry name" value="7TM_GPCR_Srsx"/>
    <property type="match status" value="1"/>
</dbReference>
<feature type="transmembrane region" description="Helical" evidence="6">
    <location>
        <begin position="278"/>
        <end position="297"/>
    </location>
</feature>
<feature type="transmembrane region" description="Helical" evidence="6">
    <location>
        <begin position="456"/>
        <end position="475"/>
    </location>
</feature>
<feature type="region of interest" description="Disordered" evidence="5">
    <location>
        <begin position="387"/>
        <end position="407"/>
    </location>
</feature>
<evidence type="ECO:0000256" key="3">
    <source>
        <dbReference type="ARBA" id="ARBA00022989"/>
    </source>
</evidence>
<protein>
    <submittedName>
        <fullName evidence="9">G-protein coupled receptors family 1 profile domain-containing protein</fullName>
    </submittedName>
</protein>
<evidence type="ECO:0000256" key="6">
    <source>
        <dbReference type="SAM" id="Phobius"/>
    </source>
</evidence>
<evidence type="ECO:0000256" key="5">
    <source>
        <dbReference type="SAM" id="MobiDB-lite"/>
    </source>
</evidence>
<dbReference type="CDD" id="cd14978">
    <property type="entry name" value="7tmA_FMRFamide_R-like"/>
    <property type="match status" value="1"/>
</dbReference>
<evidence type="ECO:0000313" key="8">
    <source>
        <dbReference type="Proteomes" id="UP000887566"/>
    </source>
</evidence>
<evidence type="ECO:0000256" key="2">
    <source>
        <dbReference type="ARBA" id="ARBA00022692"/>
    </source>
</evidence>
<proteinExistence type="predicted"/>
<dbReference type="Pfam" id="PF10324">
    <property type="entry name" value="7TM_GPCR_Srw"/>
    <property type="match status" value="1"/>
</dbReference>
<reference evidence="9" key="1">
    <citation type="submission" date="2022-11" db="UniProtKB">
        <authorList>
            <consortium name="WormBaseParasite"/>
        </authorList>
    </citation>
    <scope>IDENTIFICATION</scope>
</reference>
<evidence type="ECO:0000256" key="1">
    <source>
        <dbReference type="ARBA" id="ARBA00004370"/>
    </source>
</evidence>
<evidence type="ECO:0000313" key="9">
    <source>
        <dbReference type="WBParaSite" id="PSAMB.scaffold1851size27257.g15233.t1"/>
    </source>
</evidence>